<gene>
    <name evidence="5" type="ORF">FVE85_4548</name>
</gene>
<dbReference type="GO" id="GO:0005634">
    <property type="term" value="C:nucleus"/>
    <property type="evidence" value="ECO:0007669"/>
    <property type="project" value="UniProtKB-SubCell"/>
</dbReference>
<dbReference type="Proteomes" id="UP000324585">
    <property type="component" value="Unassembled WGS sequence"/>
</dbReference>
<evidence type="ECO:0000259" key="4">
    <source>
        <dbReference type="PROSITE" id="PS51017"/>
    </source>
</evidence>
<dbReference type="Pfam" id="PF06203">
    <property type="entry name" value="CCT"/>
    <property type="match status" value="1"/>
</dbReference>
<sequence>MITSNFVMSAPWETDADDRLVSEAEMELHDFHISNQLLSAELEPMDDMLVKMTEETNDISGMFGVNDPADHLFPFSSTTLDTTTGEIAQAHSQFVVDGVPFPQVKHDPLVRAGFKLPFDTETESEPSAQSEPRAEQQSSPSQSPPQAVAAPGLPQTGPRPLARVKAKSVVCLQTLEKIEKTPSYSNLQRLPSTGSGTPMGMRKVQSVGSLVSRGGSEPPSPRTARARTMERLRDKRQRRTYAKVVRYDVRQKIASNRPRVHGRFVKVNEEEGL</sequence>
<accession>A0A5J4YI58</accession>
<dbReference type="InterPro" id="IPR045281">
    <property type="entry name" value="CONSTANS-like"/>
</dbReference>
<dbReference type="OrthoDB" id="60033at2759"/>
<protein>
    <recommendedName>
        <fullName evidence="4">CCT domain-containing protein</fullName>
    </recommendedName>
</protein>
<dbReference type="PANTHER" id="PTHR31319:SF77">
    <property type="entry name" value="ZINC FINGER PROTEIN CONSTANS-LIKE 4"/>
    <property type="match status" value="1"/>
</dbReference>
<evidence type="ECO:0000256" key="1">
    <source>
        <dbReference type="ARBA" id="ARBA00004123"/>
    </source>
</evidence>
<organism evidence="5 6">
    <name type="scientific">Porphyridium purpureum</name>
    <name type="common">Red alga</name>
    <name type="synonym">Porphyridium cruentum</name>
    <dbReference type="NCBI Taxonomy" id="35688"/>
    <lineage>
        <taxon>Eukaryota</taxon>
        <taxon>Rhodophyta</taxon>
        <taxon>Bangiophyceae</taxon>
        <taxon>Porphyridiales</taxon>
        <taxon>Porphyridiaceae</taxon>
        <taxon>Porphyridium</taxon>
    </lineage>
</organism>
<evidence type="ECO:0000256" key="3">
    <source>
        <dbReference type="SAM" id="MobiDB-lite"/>
    </source>
</evidence>
<reference evidence="6" key="1">
    <citation type="journal article" date="2019" name="Nat. Commun.">
        <title>Expansion of phycobilisome linker gene families in mesophilic red algae.</title>
        <authorList>
            <person name="Lee J."/>
            <person name="Kim D."/>
            <person name="Bhattacharya D."/>
            <person name="Yoon H.S."/>
        </authorList>
    </citation>
    <scope>NUCLEOTIDE SEQUENCE [LARGE SCALE GENOMIC DNA]</scope>
    <source>
        <strain evidence="6">CCMP 1328</strain>
    </source>
</reference>
<proteinExistence type="predicted"/>
<evidence type="ECO:0000256" key="2">
    <source>
        <dbReference type="ARBA" id="ARBA00023242"/>
    </source>
</evidence>
<comment type="caution">
    <text evidence="5">The sequence shown here is derived from an EMBL/GenBank/DDBJ whole genome shotgun (WGS) entry which is preliminary data.</text>
</comment>
<evidence type="ECO:0000313" key="5">
    <source>
        <dbReference type="EMBL" id="KAA8491131.1"/>
    </source>
</evidence>
<keyword evidence="6" id="KW-1185">Reference proteome</keyword>
<comment type="subcellular location">
    <subcellularLocation>
        <location evidence="1">Nucleus</location>
    </subcellularLocation>
</comment>
<dbReference type="AlphaFoldDB" id="A0A5J4YI58"/>
<evidence type="ECO:0000313" key="6">
    <source>
        <dbReference type="Proteomes" id="UP000324585"/>
    </source>
</evidence>
<feature type="region of interest" description="Disordered" evidence="3">
    <location>
        <begin position="120"/>
        <end position="161"/>
    </location>
</feature>
<dbReference type="EMBL" id="VRMN01000016">
    <property type="protein sequence ID" value="KAA8491131.1"/>
    <property type="molecule type" value="Genomic_DNA"/>
</dbReference>
<keyword evidence="2" id="KW-0539">Nucleus</keyword>
<dbReference type="PANTHER" id="PTHR31319">
    <property type="entry name" value="ZINC FINGER PROTEIN CONSTANS-LIKE 4"/>
    <property type="match status" value="1"/>
</dbReference>
<dbReference type="PROSITE" id="PS51017">
    <property type="entry name" value="CCT"/>
    <property type="match status" value="1"/>
</dbReference>
<dbReference type="InterPro" id="IPR010402">
    <property type="entry name" value="CCT_domain"/>
</dbReference>
<feature type="domain" description="CCT" evidence="4">
    <location>
        <begin position="225"/>
        <end position="267"/>
    </location>
</feature>
<feature type="region of interest" description="Disordered" evidence="3">
    <location>
        <begin position="210"/>
        <end position="238"/>
    </location>
</feature>
<feature type="compositionally biased region" description="Low complexity" evidence="3">
    <location>
        <begin position="127"/>
        <end position="151"/>
    </location>
</feature>
<name>A0A5J4YI58_PORPP</name>